<proteinExistence type="predicted"/>
<keyword evidence="2" id="KW-1185">Reference proteome</keyword>
<comment type="caution">
    <text evidence="1">The sequence shown here is derived from an EMBL/GenBank/DDBJ whole genome shotgun (WGS) entry which is preliminary data.</text>
</comment>
<organism evidence="1 2">
    <name type="scientific">Thiorhodococcus fuscus</name>
    <dbReference type="NCBI Taxonomy" id="527200"/>
    <lineage>
        <taxon>Bacteria</taxon>
        <taxon>Pseudomonadati</taxon>
        <taxon>Pseudomonadota</taxon>
        <taxon>Gammaproteobacteria</taxon>
        <taxon>Chromatiales</taxon>
        <taxon>Chromatiaceae</taxon>
        <taxon>Thiorhodococcus</taxon>
    </lineage>
</organism>
<name>A0ABW4YAZ6_9GAMM</name>
<sequence>MSTIISIHGYDIHYVDGEPTIQDLDLARRLGYERPRAIRDLIKRLLREKKLNEINICRTVEQTPGESGRPSEVFYLDEFASLKVTVKSEAAKADEITDEIIQVFIDARKGVKPADSSSQYVYDVEFQVAEVAARMLRMSDTSKIRMLASICEIKGVPSTFLPVYVDEPLVRAMTALLKEHGSSLSAKAANLALLDMGLLEELERKGSKGDIKRFKSLTEKGVRYGRNETSPQNPRETQPLYFVDRFPELLELIETHLAKNKAA</sequence>
<gene>
    <name evidence="1" type="ORF">ACFSJC_09225</name>
</gene>
<dbReference type="Proteomes" id="UP001597337">
    <property type="component" value="Unassembled WGS sequence"/>
</dbReference>
<accession>A0ABW4YAZ6</accession>
<evidence type="ECO:0000313" key="2">
    <source>
        <dbReference type="Proteomes" id="UP001597337"/>
    </source>
</evidence>
<evidence type="ECO:0000313" key="1">
    <source>
        <dbReference type="EMBL" id="MFD2112018.1"/>
    </source>
</evidence>
<reference evidence="2" key="1">
    <citation type="journal article" date="2019" name="Int. J. Syst. Evol. Microbiol.">
        <title>The Global Catalogue of Microorganisms (GCM) 10K type strain sequencing project: providing services to taxonomists for standard genome sequencing and annotation.</title>
        <authorList>
            <consortium name="The Broad Institute Genomics Platform"/>
            <consortium name="The Broad Institute Genome Sequencing Center for Infectious Disease"/>
            <person name="Wu L."/>
            <person name="Ma J."/>
        </authorList>
    </citation>
    <scope>NUCLEOTIDE SEQUENCE [LARGE SCALE GENOMIC DNA]</scope>
    <source>
        <strain evidence="2">KACC 12597</strain>
    </source>
</reference>
<protein>
    <submittedName>
        <fullName evidence="1">Uncharacterized protein</fullName>
    </submittedName>
</protein>
<dbReference type="EMBL" id="JBHUHX010000018">
    <property type="protein sequence ID" value="MFD2112018.1"/>
    <property type="molecule type" value="Genomic_DNA"/>
</dbReference>